<evidence type="ECO:0000313" key="1">
    <source>
        <dbReference type="EMBL" id="KAK4035796.1"/>
    </source>
</evidence>
<proteinExistence type="predicted"/>
<keyword evidence="2" id="KW-1185">Reference proteome</keyword>
<protein>
    <submittedName>
        <fullName evidence="1">Uncharacterized protein</fullName>
    </submittedName>
</protein>
<evidence type="ECO:0000313" key="2">
    <source>
        <dbReference type="Proteomes" id="UP001234178"/>
    </source>
</evidence>
<reference evidence="1 2" key="1">
    <citation type="journal article" date="2023" name="Nucleic Acids Res.">
        <title>The hologenome of Daphnia magna reveals possible DNA methylation and microbiome-mediated evolution of the host genome.</title>
        <authorList>
            <person name="Chaturvedi A."/>
            <person name="Li X."/>
            <person name="Dhandapani V."/>
            <person name="Marshall H."/>
            <person name="Kissane S."/>
            <person name="Cuenca-Cambronero M."/>
            <person name="Asole G."/>
            <person name="Calvet F."/>
            <person name="Ruiz-Romero M."/>
            <person name="Marangio P."/>
            <person name="Guigo R."/>
            <person name="Rago D."/>
            <person name="Mirbahai L."/>
            <person name="Eastwood N."/>
            <person name="Colbourne J.K."/>
            <person name="Zhou J."/>
            <person name="Mallon E."/>
            <person name="Orsini L."/>
        </authorList>
    </citation>
    <scope>NUCLEOTIDE SEQUENCE [LARGE SCALE GENOMIC DNA]</scope>
    <source>
        <strain evidence="1">LRV0_1</strain>
    </source>
</reference>
<dbReference type="Proteomes" id="UP001234178">
    <property type="component" value="Unassembled WGS sequence"/>
</dbReference>
<accession>A0ABR0B275</accession>
<sequence length="150" mass="16826">MFSRRRISLKNRVTVSLSRLFRSLSPRLPLLGLHANYWLACTLSLHMHAYVHVQCYLVCGTKKALFTDSALGTRELDIALFMSVMLALLARQENKQTAGVSAHLPGAEMAVAMVVSFHADRFHSADNHWSNTEININCCVKLDSKALINR</sequence>
<name>A0ABR0B275_9CRUS</name>
<organism evidence="1 2">
    <name type="scientific">Daphnia magna</name>
    <dbReference type="NCBI Taxonomy" id="35525"/>
    <lineage>
        <taxon>Eukaryota</taxon>
        <taxon>Metazoa</taxon>
        <taxon>Ecdysozoa</taxon>
        <taxon>Arthropoda</taxon>
        <taxon>Crustacea</taxon>
        <taxon>Branchiopoda</taxon>
        <taxon>Diplostraca</taxon>
        <taxon>Cladocera</taxon>
        <taxon>Anomopoda</taxon>
        <taxon>Daphniidae</taxon>
        <taxon>Daphnia</taxon>
    </lineage>
</organism>
<comment type="caution">
    <text evidence="1">The sequence shown here is derived from an EMBL/GenBank/DDBJ whole genome shotgun (WGS) entry which is preliminary data.</text>
</comment>
<dbReference type="EMBL" id="JAOYFB010000040">
    <property type="protein sequence ID" value="KAK4035796.1"/>
    <property type="molecule type" value="Genomic_DNA"/>
</dbReference>
<gene>
    <name evidence="1" type="ORF">OUZ56_027879</name>
</gene>